<dbReference type="Gene3D" id="3.20.20.100">
    <property type="entry name" value="NADP-dependent oxidoreductase domain"/>
    <property type="match status" value="1"/>
</dbReference>
<comment type="caution">
    <text evidence="3">The sequence shown here is derived from an EMBL/GenBank/DDBJ whole genome shotgun (WGS) entry which is preliminary data.</text>
</comment>
<proteinExistence type="predicted"/>
<dbReference type="GO" id="GO:0016491">
    <property type="term" value="F:oxidoreductase activity"/>
    <property type="evidence" value="ECO:0007669"/>
    <property type="project" value="UniProtKB-KW"/>
</dbReference>
<organism evidence="3 4">
    <name type="scientific">Niveomyces insectorum RCEF 264</name>
    <dbReference type="NCBI Taxonomy" id="1081102"/>
    <lineage>
        <taxon>Eukaryota</taxon>
        <taxon>Fungi</taxon>
        <taxon>Dikarya</taxon>
        <taxon>Ascomycota</taxon>
        <taxon>Pezizomycotina</taxon>
        <taxon>Sordariomycetes</taxon>
        <taxon>Hypocreomycetidae</taxon>
        <taxon>Hypocreales</taxon>
        <taxon>Cordycipitaceae</taxon>
        <taxon>Niveomyces</taxon>
    </lineage>
</organism>
<dbReference type="STRING" id="1081102.A0A167M4W5"/>
<dbReference type="PROSITE" id="PS00062">
    <property type="entry name" value="ALDOKETO_REDUCTASE_2"/>
    <property type="match status" value="1"/>
</dbReference>
<feature type="domain" description="NADP-dependent oxidoreductase" evidence="2">
    <location>
        <begin position="12"/>
        <end position="198"/>
    </location>
</feature>
<evidence type="ECO:0000313" key="4">
    <source>
        <dbReference type="Proteomes" id="UP000076874"/>
    </source>
</evidence>
<evidence type="ECO:0000313" key="3">
    <source>
        <dbReference type="EMBL" id="OAA53929.1"/>
    </source>
</evidence>
<dbReference type="Proteomes" id="UP000076874">
    <property type="component" value="Unassembled WGS sequence"/>
</dbReference>
<dbReference type="PANTHER" id="PTHR11732">
    <property type="entry name" value="ALDO/KETO REDUCTASE"/>
    <property type="match status" value="1"/>
</dbReference>
<reference evidence="3 4" key="1">
    <citation type="journal article" date="2016" name="Genome Biol. Evol.">
        <title>Divergent and convergent evolution of fungal pathogenicity.</title>
        <authorList>
            <person name="Shang Y."/>
            <person name="Xiao G."/>
            <person name="Zheng P."/>
            <person name="Cen K."/>
            <person name="Zhan S."/>
            <person name="Wang C."/>
        </authorList>
    </citation>
    <scope>NUCLEOTIDE SEQUENCE [LARGE SCALE GENOMIC DNA]</scope>
    <source>
        <strain evidence="3 4">RCEF 264</strain>
    </source>
</reference>
<evidence type="ECO:0000256" key="1">
    <source>
        <dbReference type="ARBA" id="ARBA00023002"/>
    </source>
</evidence>
<dbReference type="InterPro" id="IPR020471">
    <property type="entry name" value="AKR"/>
</dbReference>
<dbReference type="InterPro" id="IPR018170">
    <property type="entry name" value="Aldo/ket_reductase_CS"/>
</dbReference>
<name>A0A167M4W5_9HYPO</name>
<dbReference type="OrthoDB" id="5357513at2759"/>
<keyword evidence="4" id="KW-1185">Reference proteome</keyword>
<evidence type="ECO:0000259" key="2">
    <source>
        <dbReference type="Pfam" id="PF00248"/>
    </source>
</evidence>
<dbReference type="AlphaFoldDB" id="A0A167M4W5"/>
<dbReference type="SUPFAM" id="SSF51430">
    <property type="entry name" value="NAD(P)-linked oxidoreductase"/>
    <property type="match status" value="1"/>
</dbReference>
<keyword evidence="1" id="KW-0560">Oxidoreductase</keyword>
<dbReference type="Pfam" id="PF00248">
    <property type="entry name" value="Aldo_ket_red"/>
    <property type="match status" value="1"/>
</dbReference>
<accession>A0A167M4W5</accession>
<dbReference type="InterPro" id="IPR036812">
    <property type="entry name" value="NAD(P)_OxRdtase_dom_sf"/>
</dbReference>
<dbReference type="InterPro" id="IPR023210">
    <property type="entry name" value="NADP_OxRdtase_dom"/>
</dbReference>
<dbReference type="EMBL" id="AZHD01000026">
    <property type="protein sequence ID" value="OAA53929.1"/>
    <property type="molecule type" value="Genomic_DNA"/>
</dbReference>
<dbReference type="PRINTS" id="PR00069">
    <property type="entry name" value="ALDKETRDTASE"/>
</dbReference>
<sequence>MERKAPLLLYGTAFKDETTAELTKRALLNGFHGVDTANYPTAYNEPLTGDGLAEAFKNGIRRENVFIQTKFTPLWAHDKDKIPFDPHQSIKGQINESIRQSLKNLQTDYLDAVLLHAPFEDDEDNLVAWAVLETFVPHTIRSLGVSNFSLLQLENVYVHASVKPAIVQNRFYRETGYDTDVRNFCTEHGIAYQAFWMLKHNPEILASDLLTSVAGKLKVERELGFYILILGLGGTHVLDGTTKTERMLDDVKTIGDLFANEDLLNQLQPDIMDFRKLLFKLAKGSV</sequence>
<gene>
    <name evidence="3" type="ORF">SPI_09136</name>
</gene>
<protein>
    <submittedName>
        <fullName evidence="3">NADP-dependent oxidoreductase domain protein</fullName>
    </submittedName>
</protein>